<dbReference type="Proteomes" id="UP000736672">
    <property type="component" value="Unassembled WGS sequence"/>
</dbReference>
<sequence>MAIFNSGRGLPVLFCILSTTMNSRVNPYWQHARIVSNTPANLTQIPDPACIHQCIPFVSVTHSQYASNQGLPCSRPGSSKCTWFKDQLRPLPVIQKSNKTQL</sequence>
<organism evidence="1 2">
    <name type="scientific">Fusarium solani</name>
    <name type="common">Filamentous fungus</name>
    <dbReference type="NCBI Taxonomy" id="169388"/>
    <lineage>
        <taxon>Eukaryota</taxon>
        <taxon>Fungi</taxon>
        <taxon>Dikarya</taxon>
        <taxon>Ascomycota</taxon>
        <taxon>Pezizomycotina</taxon>
        <taxon>Sordariomycetes</taxon>
        <taxon>Hypocreomycetidae</taxon>
        <taxon>Hypocreales</taxon>
        <taxon>Nectriaceae</taxon>
        <taxon>Fusarium</taxon>
        <taxon>Fusarium solani species complex</taxon>
    </lineage>
</organism>
<dbReference type="AlphaFoldDB" id="A0A9P9HKF9"/>
<gene>
    <name evidence="1" type="ORF">B0J15DRAFT_289897</name>
</gene>
<accession>A0A9P9HKF9</accession>
<name>A0A9P9HKF9_FUSSL</name>
<protein>
    <submittedName>
        <fullName evidence="1">Uncharacterized protein</fullName>
    </submittedName>
</protein>
<keyword evidence="2" id="KW-1185">Reference proteome</keyword>
<evidence type="ECO:0000313" key="2">
    <source>
        <dbReference type="Proteomes" id="UP000736672"/>
    </source>
</evidence>
<reference evidence="1" key="1">
    <citation type="journal article" date="2021" name="Nat. Commun.">
        <title>Genetic determinants of endophytism in the Arabidopsis root mycobiome.</title>
        <authorList>
            <person name="Mesny F."/>
            <person name="Miyauchi S."/>
            <person name="Thiergart T."/>
            <person name="Pickel B."/>
            <person name="Atanasova L."/>
            <person name="Karlsson M."/>
            <person name="Huettel B."/>
            <person name="Barry K.W."/>
            <person name="Haridas S."/>
            <person name="Chen C."/>
            <person name="Bauer D."/>
            <person name="Andreopoulos W."/>
            <person name="Pangilinan J."/>
            <person name="LaButti K."/>
            <person name="Riley R."/>
            <person name="Lipzen A."/>
            <person name="Clum A."/>
            <person name="Drula E."/>
            <person name="Henrissat B."/>
            <person name="Kohler A."/>
            <person name="Grigoriev I.V."/>
            <person name="Martin F.M."/>
            <person name="Hacquard S."/>
        </authorList>
    </citation>
    <scope>NUCLEOTIDE SEQUENCE</scope>
    <source>
        <strain evidence="1">FSSC 5 MPI-SDFR-AT-0091</strain>
    </source>
</reference>
<comment type="caution">
    <text evidence="1">The sequence shown here is derived from an EMBL/GenBank/DDBJ whole genome shotgun (WGS) entry which is preliminary data.</text>
</comment>
<dbReference type="EMBL" id="JAGTJS010000009">
    <property type="protein sequence ID" value="KAH7258084.1"/>
    <property type="molecule type" value="Genomic_DNA"/>
</dbReference>
<proteinExistence type="predicted"/>
<evidence type="ECO:0000313" key="1">
    <source>
        <dbReference type="EMBL" id="KAH7258084.1"/>
    </source>
</evidence>